<sequence>MPSPSGANERITPTSSLLLPPQATLPASQWPGKSSRSPNLHMYINPSQARDSPYATFMYGDGLDNLVLPKESGTNAATHMYVSESLFRVSSLIP</sequence>
<evidence type="ECO:0000313" key="3">
    <source>
        <dbReference type="Proteomes" id="UP001160390"/>
    </source>
</evidence>
<accession>A0AA35LXA9</accession>
<reference evidence="2" key="1">
    <citation type="submission" date="2023-01" db="EMBL/GenBank/DDBJ databases">
        <authorList>
            <person name="Piombo E."/>
        </authorList>
    </citation>
    <scope>NUCLEOTIDE SEQUENCE</scope>
</reference>
<evidence type="ECO:0000313" key="2">
    <source>
        <dbReference type="EMBL" id="CAI6082425.1"/>
    </source>
</evidence>
<protein>
    <submittedName>
        <fullName evidence="2">Uncharacterized protein</fullName>
    </submittedName>
</protein>
<dbReference type="Proteomes" id="UP001160390">
    <property type="component" value="Unassembled WGS sequence"/>
</dbReference>
<feature type="compositionally biased region" description="Polar residues" evidence="1">
    <location>
        <begin position="25"/>
        <end position="38"/>
    </location>
</feature>
<name>A0AA35LXA9_9HYPO</name>
<dbReference type="EMBL" id="CABFNP030000722">
    <property type="protein sequence ID" value="CAI6082425.1"/>
    <property type="molecule type" value="Genomic_DNA"/>
</dbReference>
<organism evidence="2 3">
    <name type="scientific">Clonostachys chloroleuca</name>
    <dbReference type="NCBI Taxonomy" id="1926264"/>
    <lineage>
        <taxon>Eukaryota</taxon>
        <taxon>Fungi</taxon>
        <taxon>Dikarya</taxon>
        <taxon>Ascomycota</taxon>
        <taxon>Pezizomycotina</taxon>
        <taxon>Sordariomycetes</taxon>
        <taxon>Hypocreomycetidae</taxon>
        <taxon>Hypocreales</taxon>
        <taxon>Bionectriaceae</taxon>
        <taxon>Clonostachys</taxon>
    </lineage>
</organism>
<proteinExistence type="predicted"/>
<feature type="region of interest" description="Disordered" evidence="1">
    <location>
        <begin position="1"/>
        <end position="42"/>
    </location>
</feature>
<keyword evidence="3" id="KW-1185">Reference proteome</keyword>
<gene>
    <name evidence="2" type="ORF">CCHLO57077_00013751</name>
</gene>
<evidence type="ECO:0000256" key="1">
    <source>
        <dbReference type="SAM" id="MobiDB-lite"/>
    </source>
</evidence>
<comment type="caution">
    <text evidence="2">The sequence shown here is derived from an EMBL/GenBank/DDBJ whole genome shotgun (WGS) entry which is preliminary data.</text>
</comment>
<dbReference type="AlphaFoldDB" id="A0AA35LXA9"/>